<evidence type="ECO:0000256" key="11">
    <source>
        <dbReference type="SAM" id="MobiDB-lite"/>
    </source>
</evidence>
<evidence type="ECO:0000313" key="13">
    <source>
        <dbReference type="EMBL" id="KAK2144771.1"/>
    </source>
</evidence>
<feature type="compositionally biased region" description="Basic residues" evidence="11">
    <location>
        <begin position="1"/>
        <end position="10"/>
    </location>
</feature>
<feature type="region of interest" description="Disordered" evidence="11">
    <location>
        <begin position="1"/>
        <end position="22"/>
    </location>
</feature>
<comment type="similarity">
    <text evidence="2">Belongs to the SEC62 family.</text>
</comment>
<sequence>MSDRRRVKQKRQQEVAENPTKEEKAVAKYLRFNVATKEGKLVGMPVQYFIANNGWRSDTTPYRLLLHGMFHRAARQEKHRDKDKKKKSTKEEIQESGKEEEKKTKKDKKQKSKDGGTEKKEESDLEKSKTEETKDSGEEKREKHKDGEGDDKEEKKDDAKKKKRKEKRLKLEMVDQQVFKDGNEIYVWIYDPVPFKTFVIGLFLVLGAIGVCLFPLWPPEVRLGVYYLSLSVAGCIGLLFCLCIVRVILFSIIWALTLGRHYFWLLPNLNEDVGIRESFVPLYHHEYVPKTDKSGDAKDKIGDGDDGHKVGDDGDKRRESDAEQIDEEIKSIESSEMLECVDKKDDDSKANSESENDNGYEIVSVEELSTGDEDQPDDESKKDV</sequence>
<accession>A0AAD9J271</accession>
<keyword evidence="7" id="KW-0653">Protein transport</keyword>
<gene>
    <name evidence="13" type="ORF">LSH36_732g01060</name>
</gene>
<evidence type="ECO:0000313" key="14">
    <source>
        <dbReference type="Proteomes" id="UP001208570"/>
    </source>
</evidence>
<keyword evidence="5 12" id="KW-0812">Transmembrane</keyword>
<dbReference type="AlphaFoldDB" id="A0AAD9J271"/>
<feature type="region of interest" description="Disordered" evidence="11">
    <location>
        <begin position="73"/>
        <end position="162"/>
    </location>
</feature>
<feature type="compositionally biased region" description="Basic and acidic residues" evidence="11">
    <location>
        <begin position="11"/>
        <end position="22"/>
    </location>
</feature>
<dbReference type="Proteomes" id="UP001208570">
    <property type="component" value="Unassembled WGS sequence"/>
</dbReference>
<evidence type="ECO:0000256" key="8">
    <source>
        <dbReference type="ARBA" id="ARBA00022989"/>
    </source>
</evidence>
<feature type="transmembrane region" description="Helical" evidence="12">
    <location>
        <begin position="223"/>
        <end position="256"/>
    </location>
</feature>
<dbReference type="PANTHER" id="PTHR12443:SF9">
    <property type="entry name" value="TRANSLOCATION PROTEIN SEC62"/>
    <property type="match status" value="1"/>
</dbReference>
<dbReference type="Pfam" id="PF03839">
    <property type="entry name" value="Sec62"/>
    <property type="match status" value="1"/>
</dbReference>
<feature type="transmembrane region" description="Helical" evidence="12">
    <location>
        <begin position="198"/>
        <end position="217"/>
    </location>
</feature>
<keyword evidence="14" id="KW-1185">Reference proteome</keyword>
<comment type="caution">
    <text evidence="13">The sequence shown here is derived from an EMBL/GenBank/DDBJ whole genome shotgun (WGS) entry which is preliminary data.</text>
</comment>
<feature type="compositionally biased region" description="Basic and acidic residues" evidence="11">
    <location>
        <begin position="340"/>
        <end position="352"/>
    </location>
</feature>
<dbReference type="GO" id="GO:0031204">
    <property type="term" value="P:post-translational protein targeting to membrane, translocation"/>
    <property type="evidence" value="ECO:0007669"/>
    <property type="project" value="TreeGrafter"/>
</dbReference>
<keyword evidence="10 12" id="KW-0472">Membrane</keyword>
<keyword evidence="6" id="KW-0256">Endoplasmic reticulum</keyword>
<evidence type="ECO:0000256" key="5">
    <source>
        <dbReference type="ARBA" id="ARBA00022692"/>
    </source>
</evidence>
<feature type="compositionally biased region" description="Basic and acidic residues" evidence="11">
    <location>
        <begin position="89"/>
        <end position="104"/>
    </location>
</feature>
<dbReference type="GO" id="GO:0005789">
    <property type="term" value="C:endoplasmic reticulum membrane"/>
    <property type="evidence" value="ECO:0007669"/>
    <property type="project" value="UniProtKB-SubCell"/>
</dbReference>
<keyword evidence="8 12" id="KW-1133">Transmembrane helix</keyword>
<evidence type="ECO:0000256" key="1">
    <source>
        <dbReference type="ARBA" id="ARBA00004477"/>
    </source>
</evidence>
<dbReference type="EMBL" id="JAODUP010000732">
    <property type="protein sequence ID" value="KAK2144771.1"/>
    <property type="molecule type" value="Genomic_DNA"/>
</dbReference>
<evidence type="ECO:0000256" key="2">
    <source>
        <dbReference type="ARBA" id="ARBA00010604"/>
    </source>
</evidence>
<feature type="compositionally biased region" description="Basic and acidic residues" evidence="11">
    <location>
        <begin position="112"/>
        <end position="160"/>
    </location>
</feature>
<evidence type="ECO:0000256" key="4">
    <source>
        <dbReference type="ARBA" id="ARBA00022448"/>
    </source>
</evidence>
<dbReference type="PANTHER" id="PTHR12443">
    <property type="entry name" value="TRANSLOCATION PROTEIN SEC62"/>
    <property type="match status" value="1"/>
</dbReference>
<evidence type="ECO:0000256" key="9">
    <source>
        <dbReference type="ARBA" id="ARBA00023010"/>
    </source>
</evidence>
<proteinExistence type="inferred from homology"/>
<evidence type="ECO:0000256" key="12">
    <source>
        <dbReference type="SAM" id="Phobius"/>
    </source>
</evidence>
<dbReference type="InterPro" id="IPR004728">
    <property type="entry name" value="Sec62"/>
</dbReference>
<reference evidence="13" key="1">
    <citation type="journal article" date="2023" name="Mol. Biol. Evol.">
        <title>Third-Generation Sequencing Reveals the Adaptive Role of the Epigenome in Three Deep-Sea Polychaetes.</title>
        <authorList>
            <person name="Perez M."/>
            <person name="Aroh O."/>
            <person name="Sun Y."/>
            <person name="Lan Y."/>
            <person name="Juniper S.K."/>
            <person name="Young C.R."/>
            <person name="Angers B."/>
            <person name="Qian P.Y."/>
        </authorList>
    </citation>
    <scope>NUCLEOTIDE SEQUENCE</scope>
    <source>
        <strain evidence="13">P08H-3</strain>
    </source>
</reference>
<evidence type="ECO:0000256" key="10">
    <source>
        <dbReference type="ARBA" id="ARBA00023136"/>
    </source>
</evidence>
<protein>
    <recommendedName>
        <fullName evidence="3">Translocation protein SEC62</fullName>
    </recommendedName>
</protein>
<evidence type="ECO:0000256" key="7">
    <source>
        <dbReference type="ARBA" id="ARBA00022927"/>
    </source>
</evidence>
<feature type="compositionally biased region" description="Basic and acidic residues" evidence="11">
    <location>
        <begin position="292"/>
        <end position="333"/>
    </location>
</feature>
<feature type="region of interest" description="Disordered" evidence="11">
    <location>
        <begin position="292"/>
        <end position="384"/>
    </location>
</feature>
<organism evidence="13 14">
    <name type="scientific">Paralvinella palmiformis</name>
    <dbReference type="NCBI Taxonomy" id="53620"/>
    <lineage>
        <taxon>Eukaryota</taxon>
        <taxon>Metazoa</taxon>
        <taxon>Spiralia</taxon>
        <taxon>Lophotrochozoa</taxon>
        <taxon>Annelida</taxon>
        <taxon>Polychaeta</taxon>
        <taxon>Sedentaria</taxon>
        <taxon>Canalipalpata</taxon>
        <taxon>Terebellida</taxon>
        <taxon>Terebelliformia</taxon>
        <taxon>Alvinellidae</taxon>
        <taxon>Paralvinella</taxon>
    </lineage>
</organism>
<name>A0AAD9J271_9ANNE</name>
<evidence type="ECO:0000256" key="3">
    <source>
        <dbReference type="ARBA" id="ARBA00021257"/>
    </source>
</evidence>
<comment type="subcellular location">
    <subcellularLocation>
        <location evidence="1">Endoplasmic reticulum membrane</location>
        <topology evidence="1">Multi-pass membrane protein</topology>
    </subcellularLocation>
</comment>
<keyword evidence="9" id="KW-0811">Translocation</keyword>
<keyword evidence="4" id="KW-0813">Transport</keyword>
<evidence type="ECO:0000256" key="6">
    <source>
        <dbReference type="ARBA" id="ARBA00022824"/>
    </source>
</evidence>